<keyword evidence="1" id="KW-0732">Signal</keyword>
<protein>
    <recommendedName>
        <fullName evidence="2">DUF4142 domain-containing protein</fullName>
    </recommendedName>
</protein>
<feature type="chain" id="PRO_5026707378" description="DUF4142 domain-containing protein" evidence="1">
    <location>
        <begin position="20"/>
        <end position="218"/>
    </location>
</feature>
<dbReference type="EMBL" id="CADCUR010000034">
    <property type="protein sequence ID" value="CAA9382389.1"/>
    <property type="molecule type" value="Genomic_DNA"/>
</dbReference>
<dbReference type="InterPro" id="IPR025419">
    <property type="entry name" value="DUF4142"/>
</dbReference>
<name>A0A6J4NAJ9_9BACT</name>
<dbReference type="PANTHER" id="PTHR38593:SF1">
    <property type="entry name" value="BLR2558 PROTEIN"/>
    <property type="match status" value="1"/>
</dbReference>
<accession>A0A6J4NAJ9</accession>
<proteinExistence type="predicted"/>
<evidence type="ECO:0000256" key="1">
    <source>
        <dbReference type="SAM" id="SignalP"/>
    </source>
</evidence>
<gene>
    <name evidence="3" type="ORF">AVDCRST_MAG74-475</name>
</gene>
<feature type="domain" description="DUF4142" evidence="2">
    <location>
        <begin position="81"/>
        <end position="214"/>
    </location>
</feature>
<organism evidence="3">
    <name type="scientific">uncultured Pyrinomonadaceae bacterium</name>
    <dbReference type="NCBI Taxonomy" id="2283094"/>
    <lineage>
        <taxon>Bacteria</taxon>
        <taxon>Pseudomonadati</taxon>
        <taxon>Acidobacteriota</taxon>
        <taxon>Blastocatellia</taxon>
        <taxon>Blastocatellales</taxon>
        <taxon>Pyrinomonadaceae</taxon>
        <taxon>environmental samples</taxon>
    </lineage>
</organism>
<feature type="signal peptide" evidence="1">
    <location>
        <begin position="1"/>
        <end position="19"/>
    </location>
</feature>
<sequence>MKIFSATILLTLTALGLTGCSDYNSSTNGSNANTSARINAVAANAANAGSTNSNTATVVNSNVANANGSVINSMSNMTAPDAFMTEAAKGGMAEVELSRLATTKSQNAEVKKFAQQMIQDHTNANAELKQLAGKKNVTLPTELDAEHKALRDKLSGLSGAEFEKEYVNAMVADHEKSVNLFKTQADNGTDADAKTFAAKTLPKLQGHLDMIKAMQGKM</sequence>
<dbReference type="PROSITE" id="PS51257">
    <property type="entry name" value="PROKAR_LIPOPROTEIN"/>
    <property type="match status" value="1"/>
</dbReference>
<dbReference type="InterPro" id="IPR012347">
    <property type="entry name" value="Ferritin-like"/>
</dbReference>
<dbReference type="Pfam" id="PF13628">
    <property type="entry name" value="DUF4142"/>
    <property type="match status" value="1"/>
</dbReference>
<dbReference type="PANTHER" id="PTHR38593">
    <property type="entry name" value="BLR2558 PROTEIN"/>
    <property type="match status" value="1"/>
</dbReference>
<dbReference type="Gene3D" id="1.20.1260.10">
    <property type="match status" value="1"/>
</dbReference>
<evidence type="ECO:0000313" key="3">
    <source>
        <dbReference type="EMBL" id="CAA9382389.1"/>
    </source>
</evidence>
<dbReference type="AlphaFoldDB" id="A0A6J4NAJ9"/>
<evidence type="ECO:0000259" key="2">
    <source>
        <dbReference type="Pfam" id="PF13628"/>
    </source>
</evidence>
<reference evidence="3" key="1">
    <citation type="submission" date="2020-02" db="EMBL/GenBank/DDBJ databases">
        <authorList>
            <person name="Meier V. D."/>
        </authorList>
    </citation>
    <scope>NUCLEOTIDE SEQUENCE</scope>
    <source>
        <strain evidence="3">AVDCRST_MAG74</strain>
    </source>
</reference>